<comment type="caution">
    <text evidence="7">The sequence shown here is derived from an EMBL/GenBank/DDBJ whole genome shotgun (WGS) entry which is preliminary data.</text>
</comment>
<sequence length="694" mass="75976">MNREEEQRRVNDGGQGPSTKVLSVRLGVVALGYALFFAAIVLRLLNIQVIDQEKYKAKASRQYQRDMVEQAKRGVIYDRHGKLLAQSVQTISFYADPQLVAATPVRSGGRTVDVDKTGEVARHFASALGGSQRHYFRLLDRARKAGRRFVWIERSVPVAEARGLMETRMTGVWFRKEQYRYYLNLAPQVIGLVNTDNEGISGLELVYDDDLRGHDGMKIFQRSATGTKFLAADAEQVEAQAGLSLELTLDADVQSIVEAEVRQVVETFDARAATAIVIDVNTGEVLAMSSYPTFDMNNRSTFKPEFARNRAISDAFDPGSTFKIVMASAATEVLNVAAEDSVDGHGGSLQLFGRTIRDHEKFDRMTFREAMIHSSNIVAAETAMELGAETFYDYVRKFGFGQESGIGLPGESPGILQPVEKWYKTTLPWMGYGYSITATPLQVLQAYAAIANDGVMMKPYIIRRLLDDEGNVVREFGPEKSRTVVSAATARYIRREYLRPIIEEGTGKAAAIAGVPAAGKTGTAQKLLNGNYNRGRRSYIASFAGFFPVENPKIAAIIVVDEPDAAYYASTVAAPSFSKICSRMIAGSEALKKELGLTLPEEEMLQGPAAVTVPLVVGLSMREAKRLLEWSGLEIRYQGDPQSVVVDQGVDVGEMVAPGTVVRVWSEGQEPVEAPDPVPAPGAVAGLDRDGEVL</sequence>
<keyword evidence="2" id="KW-0121">Carboxypeptidase</keyword>
<dbReference type="Pfam" id="PF00905">
    <property type="entry name" value="Transpeptidase"/>
    <property type="match status" value="1"/>
</dbReference>
<evidence type="ECO:0000256" key="3">
    <source>
        <dbReference type="ARBA" id="ARBA00023136"/>
    </source>
</evidence>
<dbReference type="InterPro" id="IPR050515">
    <property type="entry name" value="Beta-lactam/transpept"/>
</dbReference>
<feature type="region of interest" description="Disordered" evidence="4">
    <location>
        <begin position="669"/>
        <end position="694"/>
    </location>
</feature>
<dbReference type="InterPro" id="IPR012338">
    <property type="entry name" value="Beta-lactam/transpept-like"/>
</dbReference>
<keyword evidence="5" id="KW-0812">Transmembrane</keyword>
<dbReference type="PROSITE" id="PS51178">
    <property type="entry name" value="PASTA"/>
    <property type="match status" value="1"/>
</dbReference>
<keyword evidence="2" id="KW-0645">Protease</keyword>
<evidence type="ECO:0000256" key="4">
    <source>
        <dbReference type="SAM" id="MobiDB-lite"/>
    </source>
</evidence>
<dbReference type="Proteomes" id="UP000619838">
    <property type="component" value="Unassembled WGS sequence"/>
</dbReference>
<dbReference type="InterPro" id="IPR005543">
    <property type="entry name" value="PASTA_dom"/>
</dbReference>
<dbReference type="SUPFAM" id="SSF56601">
    <property type="entry name" value="beta-lactamase/transpeptidase-like"/>
    <property type="match status" value="1"/>
</dbReference>
<evidence type="ECO:0000256" key="5">
    <source>
        <dbReference type="SAM" id="Phobius"/>
    </source>
</evidence>
<keyword evidence="8" id="KW-1185">Reference proteome</keyword>
<evidence type="ECO:0000256" key="2">
    <source>
        <dbReference type="ARBA" id="ARBA00022645"/>
    </source>
</evidence>
<evidence type="ECO:0000313" key="8">
    <source>
        <dbReference type="Proteomes" id="UP000619838"/>
    </source>
</evidence>
<accession>A0ABR9XRS0</accession>
<feature type="transmembrane region" description="Helical" evidence="5">
    <location>
        <begin position="21"/>
        <end position="45"/>
    </location>
</feature>
<gene>
    <name evidence="7" type="ORF">INT08_04835</name>
</gene>
<keyword evidence="5" id="KW-1133">Transmembrane helix</keyword>
<dbReference type="PANTHER" id="PTHR30627:SF1">
    <property type="entry name" value="PEPTIDOGLYCAN D,D-TRANSPEPTIDASE FTSI"/>
    <property type="match status" value="1"/>
</dbReference>
<dbReference type="Gene3D" id="3.90.1310.10">
    <property type="entry name" value="Penicillin-binding protein 2a (Domain 2)"/>
    <property type="match status" value="1"/>
</dbReference>
<dbReference type="Pfam" id="PF03793">
    <property type="entry name" value="PASTA"/>
    <property type="match status" value="1"/>
</dbReference>
<dbReference type="SUPFAM" id="SSF54184">
    <property type="entry name" value="Penicillin-binding protein 2x (pbp-2x), c-terminal domain"/>
    <property type="match status" value="1"/>
</dbReference>
<dbReference type="PANTHER" id="PTHR30627">
    <property type="entry name" value="PEPTIDOGLYCAN D,D-TRANSPEPTIDASE"/>
    <property type="match status" value="1"/>
</dbReference>
<dbReference type="Pfam" id="PF03717">
    <property type="entry name" value="PBP_dimer"/>
    <property type="match status" value="1"/>
</dbReference>
<dbReference type="InterPro" id="IPR001460">
    <property type="entry name" value="PCN-bd_Tpept"/>
</dbReference>
<dbReference type="Gene3D" id="3.30.10.20">
    <property type="match status" value="1"/>
</dbReference>
<organism evidence="7 8">
    <name type="scientific">Prosthecochloris ethylica</name>
    <dbReference type="NCBI Taxonomy" id="2743976"/>
    <lineage>
        <taxon>Bacteria</taxon>
        <taxon>Pseudomonadati</taxon>
        <taxon>Chlorobiota</taxon>
        <taxon>Chlorobiia</taxon>
        <taxon>Chlorobiales</taxon>
        <taxon>Chlorobiaceae</taxon>
        <taxon>Prosthecochloris</taxon>
    </lineage>
</organism>
<dbReference type="Gene3D" id="3.40.710.10">
    <property type="entry name" value="DD-peptidase/beta-lactamase superfamily"/>
    <property type="match status" value="1"/>
</dbReference>
<dbReference type="EMBL" id="JADGII010000006">
    <property type="protein sequence ID" value="MBF0636505.1"/>
    <property type="molecule type" value="Genomic_DNA"/>
</dbReference>
<evidence type="ECO:0000259" key="6">
    <source>
        <dbReference type="PROSITE" id="PS51178"/>
    </source>
</evidence>
<reference evidence="7 8" key="1">
    <citation type="journal article" date="2020" name="Microorganisms">
        <title>Simultaneous Genome Sequencing of Prosthecochloris ethylica and Desulfuromonas acetoxidans within a Syntrophic Mixture Reveals Unique Pili and Protein Interactions.</title>
        <authorList>
            <person name="Kyndt J.A."/>
            <person name="Van Beeumen J.J."/>
            <person name="Meyer T.E."/>
        </authorList>
    </citation>
    <scope>NUCLEOTIDE SEQUENCE [LARGE SCALE GENOMIC DNA]</scope>
    <source>
        <strain evidence="7 8">N3</strain>
    </source>
</reference>
<comment type="subcellular location">
    <subcellularLocation>
        <location evidence="1">Membrane</location>
    </subcellularLocation>
</comment>
<dbReference type="Gene3D" id="1.10.150.770">
    <property type="match status" value="1"/>
</dbReference>
<dbReference type="InterPro" id="IPR005311">
    <property type="entry name" value="PBP_dimer"/>
</dbReference>
<proteinExistence type="predicted"/>
<dbReference type="SMART" id="SM00740">
    <property type="entry name" value="PASTA"/>
    <property type="match status" value="1"/>
</dbReference>
<evidence type="ECO:0000256" key="1">
    <source>
        <dbReference type="ARBA" id="ARBA00004370"/>
    </source>
</evidence>
<keyword evidence="2" id="KW-0378">Hydrolase</keyword>
<evidence type="ECO:0000313" key="7">
    <source>
        <dbReference type="EMBL" id="MBF0636505.1"/>
    </source>
</evidence>
<dbReference type="RefSeq" id="WP_175187062.1">
    <property type="nucleotide sequence ID" value="NZ_JADGII010000006.1"/>
</dbReference>
<dbReference type="Gene3D" id="3.30.450.330">
    <property type="match status" value="1"/>
</dbReference>
<name>A0ABR9XRS0_9CHLB</name>
<protein>
    <submittedName>
        <fullName evidence="7">PASTA domain-containing protein</fullName>
    </submittedName>
</protein>
<dbReference type="SUPFAM" id="SSF56519">
    <property type="entry name" value="Penicillin binding protein dimerisation domain"/>
    <property type="match status" value="1"/>
</dbReference>
<feature type="domain" description="PASTA" evidence="6">
    <location>
        <begin position="607"/>
        <end position="668"/>
    </location>
</feature>
<keyword evidence="3 5" id="KW-0472">Membrane</keyword>
<dbReference type="InterPro" id="IPR036138">
    <property type="entry name" value="PBP_dimer_sf"/>
</dbReference>